<sequence length="432" mass="49893">MSLSELLEFHETLEEYFDDALTFFGRFHWIYDSPNNEILIRNVLEKIPLEWCSIDPNQIEAYFDSFATPQRYSCEESIPESLKDFARMTRKLSLNIPEFNLKKADDLPIIMKGLSPKKLHEILRLCALVKLFEEEGISGVVDIGCGLGYIDELLEQRTKLKILGIESNEYRTEAATRRTKSVGRVFYRHLIIDGTSECLDSLSKLTENIFEPSTPLCLLGLHACGDLSPTMLKIFDGCASAEACIVVSCCYHRMDNNFPVSQGLKRRDIKISKTFLRIAAQESWEQWRKQNKILQSWNLFFRASLERFIKDFKVTAAKSRRKPLGTKNAGDIENFLRVGVRAYNSDEWEDHFIKWALTQTNFIDKIRILCVIQARIQNIAEHFVLLDRLAYLIEKGYHPRLVRLFDNEISPRSLAIVCSKHSETLANLAKTF</sequence>
<name>A0AA88I4N5_ARTSF</name>
<dbReference type="PANTHER" id="PTHR12496">
    <property type="entry name" value="CGI-41 METHYLTRANSFERASE"/>
    <property type="match status" value="1"/>
</dbReference>
<dbReference type="PANTHER" id="PTHR12496:SF0">
    <property type="entry name" value="METHYLTRANSFERASE DOMAIN-CONTAINING PROTEIN"/>
    <property type="match status" value="1"/>
</dbReference>
<dbReference type="Proteomes" id="UP001187531">
    <property type="component" value="Unassembled WGS sequence"/>
</dbReference>
<dbReference type="InterPro" id="IPR025714">
    <property type="entry name" value="Methyltranfer_dom"/>
</dbReference>
<dbReference type="InterPro" id="IPR052220">
    <property type="entry name" value="METTL25"/>
</dbReference>
<accession>A0AA88I4N5</accession>
<protein>
    <recommendedName>
        <fullName evidence="1">Methyltransferase domain-containing protein</fullName>
    </recommendedName>
</protein>
<evidence type="ECO:0000313" key="2">
    <source>
        <dbReference type="EMBL" id="KAK2718141.1"/>
    </source>
</evidence>
<keyword evidence="3" id="KW-1185">Reference proteome</keyword>
<evidence type="ECO:0000259" key="1">
    <source>
        <dbReference type="Pfam" id="PF13679"/>
    </source>
</evidence>
<dbReference type="InterPro" id="IPR029063">
    <property type="entry name" value="SAM-dependent_MTases_sf"/>
</dbReference>
<comment type="caution">
    <text evidence="2">The sequence shown here is derived from an EMBL/GenBank/DDBJ whole genome shotgun (WGS) entry which is preliminary data.</text>
</comment>
<dbReference type="Pfam" id="PF13679">
    <property type="entry name" value="Methyltransf_32"/>
    <property type="match status" value="1"/>
</dbReference>
<proteinExistence type="predicted"/>
<feature type="domain" description="Methyltransferase" evidence="1">
    <location>
        <begin position="117"/>
        <end position="256"/>
    </location>
</feature>
<organism evidence="2 3">
    <name type="scientific">Artemia franciscana</name>
    <name type="common">Brine shrimp</name>
    <name type="synonym">Artemia sanfranciscana</name>
    <dbReference type="NCBI Taxonomy" id="6661"/>
    <lineage>
        <taxon>Eukaryota</taxon>
        <taxon>Metazoa</taxon>
        <taxon>Ecdysozoa</taxon>
        <taxon>Arthropoda</taxon>
        <taxon>Crustacea</taxon>
        <taxon>Branchiopoda</taxon>
        <taxon>Anostraca</taxon>
        <taxon>Artemiidae</taxon>
        <taxon>Artemia</taxon>
    </lineage>
</organism>
<gene>
    <name evidence="2" type="ORF">QYM36_005447</name>
</gene>
<dbReference type="AlphaFoldDB" id="A0AA88I4N5"/>
<dbReference type="EMBL" id="JAVRJZ010000009">
    <property type="protein sequence ID" value="KAK2718141.1"/>
    <property type="molecule type" value="Genomic_DNA"/>
</dbReference>
<reference evidence="2" key="1">
    <citation type="submission" date="2023-07" db="EMBL/GenBank/DDBJ databases">
        <title>Chromosome-level genome assembly of Artemia franciscana.</title>
        <authorList>
            <person name="Jo E."/>
        </authorList>
    </citation>
    <scope>NUCLEOTIDE SEQUENCE</scope>
    <source>
        <tissue evidence="2">Whole body</tissue>
    </source>
</reference>
<dbReference type="SUPFAM" id="SSF53335">
    <property type="entry name" value="S-adenosyl-L-methionine-dependent methyltransferases"/>
    <property type="match status" value="1"/>
</dbReference>
<evidence type="ECO:0000313" key="3">
    <source>
        <dbReference type="Proteomes" id="UP001187531"/>
    </source>
</evidence>